<keyword evidence="7 8" id="KW-0472">Membrane</keyword>
<keyword evidence="2 8" id="KW-0138">CF(0)</keyword>
<dbReference type="EMBL" id="VJMJ01000084">
    <property type="protein sequence ID" value="KAF0737524.1"/>
    <property type="molecule type" value="Genomic_DNA"/>
</dbReference>
<evidence type="ECO:0000256" key="4">
    <source>
        <dbReference type="ARBA" id="ARBA00022792"/>
    </source>
</evidence>
<dbReference type="Pfam" id="PF05405">
    <property type="entry name" value="Mt_ATP-synt_B"/>
    <property type="match status" value="1"/>
</dbReference>
<sequence length="305" mass="33157">MLSRVALRAARLSAFKPATAAFHTGAIRQKEEKQGEVAAAPAASADGFLQRYGLDDPLIAFPIAAAISIPAISNGWYELGAETQLACCFALFCTSAYKFGGEAIGSYFETRANAILAEQNAVEDANLELAKETLKAHEAILTIKKDIDTLGQAHEEALALMCQVQNAKLRHKTRETFVKNLEAIYQLEQSYNQELQEAMVASATAAVRKTMASGKKEIKAEAFKLALDILSEKEVDESKPDPVAAAFGKELRAFAEHLEAQQGTVVKLTEAEQKELEAGLDAFFKKIEVHADDLKAPTEVKVELL</sequence>
<dbReference type="GO" id="GO:0015986">
    <property type="term" value="P:proton motive force-driven ATP synthesis"/>
    <property type="evidence" value="ECO:0007669"/>
    <property type="project" value="UniProtKB-UniRule"/>
</dbReference>
<dbReference type="PANTHER" id="PTHR12733:SF3">
    <property type="entry name" value="ATP SYNTHASE F(0) COMPLEX SUBUNIT B1, MITOCHONDRIAL"/>
    <property type="match status" value="1"/>
</dbReference>
<evidence type="ECO:0000256" key="5">
    <source>
        <dbReference type="ARBA" id="ARBA00023065"/>
    </source>
</evidence>
<comment type="subcellular location">
    <subcellularLocation>
        <location evidence="8">Mitochondrion</location>
    </subcellularLocation>
    <subcellularLocation>
        <location evidence="8">Mitochondrion inner membrane</location>
    </subcellularLocation>
</comment>
<keyword evidence="3 8" id="KW-0375">Hydrogen ion transport</keyword>
<evidence type="ECO:0000313" key="9">
    <source>
        <dbReference type="EMBL" id="KAF0737524.1"/>
    </source>
</evidence>
<dbReference type="GO" id="GO:0005743">
    <property type="term" value="C:mitochondrial inner membrane"/>
    <property type="evidence" value="ECO:0007669"/>
    <property type="project" value="UniProtKB-SubCell"/>
</dbReference>
<evidence type="ECO:0000256" key="1">
    <source>
        <dbReference type="ARBA" id="ARBA00022448"/>
    </source>
</evidence>
<accession>A0A6G0XBY4</accession>
<dbReference type="GO" id="GO:0015078">
    <property type="term" value="F:proton transmembrane transporter activity"/>
    <property type="evidence" value="ECO:0007669"/>
    <property type="project" value="UniProtKB-UniRule"/>
</dbReference>
<gene>
    <name evidence="9" type="ORF">Ae201684_006681</name>
</gene>
<proteinExistence type="inferred from homology"/>
<name>A0A6G0XBY4_9STRA</name>
<evidence type="ECO:0000256" key="8">
    <source>
        <dbReference type="RuleBase" id="RU368017"/>
    </source>
</evidence>
<keyword evidence="10" id="KW-1185">Reference proteome</keyword>
<reference evidence="9 10" key="1">
    <citation type="submission" date="2019-07" db="EMBL/GenBank/DDBJ databases">
        <title>Genomics analysis of Aphanomyces spp. identifies a new class of oomycete effector associated with host adaptation.</title>
        <authorList>
            <person name="Gaulin E."/>
        </authorList>
    </citation>
    <scope>NUCLEOTIDE SEQUENCE [LARGE SCALE GENOMIC DNA]</scope>
    <source>
        <strain evidence="9 10">ATCC 201684</strain>
    </source>
</reference>
<comment type="caution">
    <text evidence="9">The sequence shown here is derived from an EMBL/GenBank/DDBJ whole genome shotgun (WGS) entry which is preliminary data.</text>
</comment>
<dbReference type="PANTHER" id="PTHR12733">
    <property type="entry name" value="MITOCHONDRIAL ATP SYNTHASE B CHAIN"/>
    <property type="match status" value="1"/>
</dbReference>
<evidence type="ECO:0000256" key="2">
    <source>
        <dbReference type="ARBA" id="ARBA00022547"/>
    </source>
</evidence>
<dbReference type="InterPro" id="IPR013837">
    <property type="entry name" value="ATP_synth_F0_suB"/>
</dbReference>
<dbReference type="VEuPathDB" id="FungiDB:AeMF1_015558"/>
<evidence type="ECO:0000313" key="10">
    <source>
        <dbReference type="Proteomes" id="UP000481153"/>
    </source>
</evidence>
<dbReference type="InterPro" id="IPR008688">
    <property type="entry name" value="ATP_synth_Bsub_B/MI25"/>
</dbReference>
<protein>
    <recommendedName>
        <fullName evidence="8">ATP synthase subunit b</fullName>
    </recommendedName>
</protein>
<dbReference type="AlphaFoldDB" id="A0A6G0XBY4"/>
<evidence type="ECO:0000256" key="6">
    <source>
        <dbReference type="ARBA" id="ARBA00023128"/>
    </source>
</evidence>
<comment type="similarity">
    <text evidence="8">Belongs to the eukaryotic ATPase B chain family.</text>
</comment>
<organism evidence="9 10">
    <name type="scientific">Aphanomyces euteiches</name>
    <dbReference type="NCBI Taxonomy" id="100861"/>
    <lineage>
        <taxon>Eukaryota</taxon>
        <taxon>Sar</taxon>
        <taxon>Stramenopiles</taxon>
        <taxon>Oomycota</taxon>
        <taxon>Saprolegniomycetes</taxon>
        <taxon>Saprolegniales</taxon>
        <taxon>Verrucalvaceae</taxon>
        <taxon>Aphanomyces</taxon>
    </lineage>
</organism>
<dbReference type="GO" id="GO:0045259">
    <property type="term" value="C:proton-transporting ATP synthase complex"/>
    <property type="evidence" value="ECO:0007669"/>
    <property type="project" value="UniProtKB-KW"/>
</dbReference>
<dbReference type="Proteomes" id="UP000481153">
    <property type="component" value="Unassembled WGS sequence"/>
</dbReference>
<keyword evidence="5 8" id="KW-0406">Ion transport</keyword>
<keyword evidence="6 8" id="KW-0496">Mitochondrion</keyword>
<comment type="function">
    <text evidence="8">Subunit b, of the mitochondrial membrane ATP synthase complex (F(1)F(0) ATP synthase or Complex V) that produces ATP from ADP in the presence of a proton gradient across the membrane which is generated by electron transport complexes of the respiratory chain. ATP synthase complex consist of a soluble F(1) head domain - the catalytic core - and a membrane F(1) domain - the membrane proton channel. These two domains are linked by a central stalk rotating inside the F(1) region and a stationary peripheral stalk. During catalysis, ATP synthesis in the catalytic domain of F(1) is coupled via a rotary mechanism of the central stalk subunits to proton translocation. In vivo, can only synthesize ATP although its ATP hydrolase activity can be activated artificially in vitro. Part of the complex F(0) domain. Part of the complex F(0) domain and the peripheric stalk, which acts as a stator to hold the catalytic alpha(3)beta(3) subcomplex and subunit a/ATP6 static relative to the rotary elements.</text>
</comment>
<dbReference type="OrthoDB" id="67388at2759"/>
<keyword evidence="1 8" id="KW-0813">Transport</keyword>
<keyword evidence="4 8" id="KW-0999">Mitochondrion inner membrane</keyword>
<comment type="subunit">
    <text evidence="8">F-type ATPases have 2 components, CF(1) - the catalytic core - and CF(0) - the membrane proton channel. CF(1) and CF(0) have multiple subunits.</text>
</comment>
<evidence type="ECO:0000256" key="7">
    <source>
        <dbReference type="ARBA" id="ARBA00023136"/>
    </source>
</evidence>
<evidence type="ECO:0000256" key="3">
    <source>
        <dbReference type="ARBA" id="ARBA00022781"/>
    </source>
</evidence>